<evidence type="ECO:0000256" key="2">
    <source>
        <dbReference type="ARBA" id="ARBA00007599"/>
    </source>
</evidence>
<dbReference type="GO" id="GO:0046872">
    <property type="term" value="F:metal ion binding"/>
    <property type="evidence" value="ECO:0007669"/>
    <property type="project" value="UniProtKB-KW"/>
</dbReference>
<dbReference type="GO" id="GO:0002949">
    <property type="term" value="P:tRNA threonylcarbamoyladenosine modification"/>
    <property type="evidence" value="ECO:0007669"/>
    <property type="project" value="InterPro"/>
</dbReference>
<evidence type="ECO:0000256" key="8">
    <source>
        <dbReference type="ARBA" id="ARBA00022840"/>
    </source>
</evidence>
<dbReference type="InterPro" id="IPR002575">
    <property type="entry name" value="Aminoglycoside_PTrfase"/>
</dbReference>
<proteinExistence type="inferred from homology"/>
<dbReference type="GO" id="GO:0005524">
    <property type="term" value="F:ATP binding"/>
    <property type="evidence" value="ECO:0007669"/>
    <property type="project" value="UniProtKB-KW"/>
</dbReference>
<reference evidence="13" key="1">
    <citation type="submission" date="2016-11" db="EMBL/GenBank/DDBJ databases">
        <title>Mesorhizobium oceanicum sp. nov., isolated from deep seawater in South China Sea.</title>
        <authorList>
            <person name="Fu G.-Y."/>
        </authorList>
    </citation>
    <scope>NUCLEOTIDE SEQUENCE [LARGE SCALE GENOMIC DNA]</scope>
    <source>
        <strain evidence="13">B7</strain>
    </source>
</reference>
<dbReference type="STRING" id="1670800.BSQ44_05305"/>
<keyword evidence="13" id="KW-1185">Reference proteome</keyword>
<keyword evidence="5" id="KW-0819">tRNA processing</keyword>
<evidence type="ECO:0000256" key="10">
    <source>
        <dbReference type="ARBA" id="ARBA00032441"/>
    </source>
</evidence>
<dbReference type="PANTHER" id="PTHR33540">
    <property type="entry name" value="TRNA THREONYLCARBAMOYLADENOSINE BIOSYNTHESIS PROTEIN TSAE"/>
    <property type="match status" value="1"/>
</dbReference>
<dbReference type="GO" id="GO:0005737">
    <property type="term" value="C:cytoplasm"/>
    <property type="evidence" value="ECO:0007669"/>
    <property type="project" value="UniProtKB-SubCell"/>
</dbReference>
<keyword evidence="12" id="KW-0808">Transferase</keyword>
<dbReference type="Pfam" id="PF01636">
    <property type="entry name" value="APH"/>
    <property type="match status" value="1"/>
</dbReference>
<dbReference type="Gene3D" id="3.40.50.300">
    <property type="entry name" value="P-loop containing nucleotide triphosphate hydrolases"/>
    <property type="match status" value="1"/>
</dbReference>
<dbReference type="KEGG" id="meso:BSQ44_05305"/>
<dbReference type="Proteomes" id="UP000182840">
    <property type="component" value="Chromosome"/>
</dbReference>
<evidence type="ECO:0000313" key="13">
    <source>
        <dbReference type="Proteomes" id="UP000182840"/>
    </source>
</evidence>
<dbReference type="Gene3D" id="3.30.200.20">
    <property type="entry name" value="Phosphorylase Kinase, domain 1"/>
    <property type="match status" value="1"/>
</dbReference>
<evidence type="ECO:0000313" key="12">
    <source>
        <dbReference type="EMBL" id="APH70860.1"/>
    </source>
</evidence>
<comment type="similarity">
    <text evidence="2">Belongs to the TsaE family.</text>
</comment>
<keyword evidence="7" id="KW-0547">Nucleotide-binding</keyword>
<dbReference type="GO" id="GO:0016740">
    <property type="term" value="F:transferase activity"/>
    <property type="evidence" value="ECO:0007669"/>
    <property type="project" value="UniProtKB-KW"/>
</dbReference>
<accession>A0A1L3SNB1</accession>
<comment type="subcellular location">
    <subcellularLocation>
        <location evidence="1">Cytoplasm</location>
    </subcellularLocation>
</comment>
<evidence type="ECO:0000256" key="7">
    <source>
        <dbReference type="ARBA" id="ARBA00022741"/>
    </source>
</evidence>
<evidence type="ECO:0000259" key="11">
    <source>
        <dbReference type="Pfam" id="PF01636"/>
    </source>
</evidence>
<dbReference type="InterPro" id="IPR003442">
    <property type="entry name" value="T6A_TsaE"/>
</dbReference>
<dbReference type="Gene3D" id="3.90.1200.10">
    <property type="match status" value="1"/>
</dbReference>
<protein>
    <recommendedName>
        <fullName evidence="3">tRNA threonylcarbamoyladenosine biosynthesis protein TsaE</fullName>
    </recommendedName>
    <alternativeName>
        <fullName evidence="10">t(6)A37 threonylcarbamoyladenosine biosynthesis protein TsaE</fullName>
    </alternativeName>
</protein>
<organism evidence="12 13">
    <name type="scientific">Aquibium oceanicum</name>
    <dbReference type="NCBI Taxonomy" id="1670800"/>
    <lineage>
        <taxon>Bacteria</taxon>
        <taxon>Pseudomonadati</taxon>
        <taxon>Pseudomonadota</taxon>
        <taxon>Alphaproteobacteria</taxon>
        <taxon>Hyphomicrobiales</taxon>
        <taxon>Phyllobacteriaceae</taxon>
        <taxon>Aquibium</taxon>
    </lineage>
</organism>
<dbReference type="SUPFAM" id="SSF56112">
    <property type="entry name" value="Protein kinase-like (PK-like)"/>
    <property type="match status" value="1"/>
</dbReference>
<dbReference type="PIRSF" id="PIRSF036599">
    <property type="entry name" value="AtpPhos"/>
    <property type="match status" value="1"/>
</dbReference>
<dbReference type="Pfam" id="PF02367">
    <property type="entry name" value="TsaE"/>
    <property type="match status" value="1"/>
</dbReference>
<evidence type="ECO:0000256" key="5">
    <source>
        <dbReference type="ARBA" id="ARBA00022694"/>
    </source>
</evidence>
<dbReference type="InterPro" id="IPR012180">
    <property type="entry name" value="Bifunc_ATPase/PTrfase"/>
</dbReference>
<keyword evidence="4" id="KW-0963">Cytoplasm</keyword>
<evidence type="ECO:0000256" key="4">
    <source>
        <dbReference type="ARBA" id="ARBA00022490"/>
    </source>
</evidence>
<dbReference type="OrthoDB" id="9809275at2"/>
<dbReference type="CDD" id="cd00882">
    <property type="entry name" value="Ras_like_GTPase"/>
    <property type="match status" value="1"/>
</dbReference>
<dbReference type="RefSeq" id="WP_072602269.1">
    <property type="nucleotide sequence ID" value="NZ_CP018171.1"/>
</dbReference>
<dbReference type="InterPro" id="IPR011009">
    <property type="entry name" value="Kinase-like_dom_sf"/>
</dbReference>
<keyword evidence="6" id="KW-0479">Metal-binding</keyword>
<evidence type="ECO:0000256" key="9">
    <source>
        <dbReference type="ARBA" id="ARBA00022842"/>
    </source>
</evidence>
<dbReference type="SUPFAM" id="SSF52540">
    <property type="entry name" value="P-loop containing nucleoside triphosphate hydrolases"/>
    <property type="match status" value="1"/>
</dbReference>
<name>A0A1L3SNB1_9HYPH</name>
<dbReference type="NCBIfam" id="TIGR00150">
    <property type="entry name" value="T6A_YjeE"/>
    <property type="match status" value="1"/>
</dbReference>
<keyword evidence="8" id="KW-0067">ATP-binding</keyword>
<dbReference type="AlphaFoldDB" id="A0A1L3SNB1"/>
<dbReference type="PANTHER" id="PTHR33540:SF2">
    <property type="entry name" value="TRNA THREONYLCARBAMOYLADENOSINE BIOSYNTHESIS PROTEIN TSAE"/>
    <property type="match status" value="1"/>
</dbReference>
<evidence type="ECO:0000256" key="3">
    <source>
        <dbReference type="ARBA" id="ARBA00019010"/>
    </source>
</evidence>
<evidence type="ECO:0000256" key="1">
    <source>
        <dbReference type="ARBA" id="ARBA00004496"/>
    </source>
</evidence>
<dbReference type="InterPro" id="IPR027417">
    <property type="entry name" value="P-loop_NTPase"/>
</dbReference>
<sequence length="502" mass="54904">MENSALEIALGDEAATQRFGEDVALAVKPGDLIRLEGDLGAGKTTLARALIRSIAGDPDLEVPSPTFTLVQSYDLRIPVHHLDLYRLSDADEVDELGVDELAATGVVLVEWPERAGDRLPGTSVTIRLEHEGDGRRATVSGNPAAMGRLRRSLAIRDFLAAAGWGQGRRRFLLGDASTRAYETVETGDGIRILMNAPKQPDGPPIRDGKPYSQIAHLAESVLPFVAIDEALRAKGFCAPEIFAADVDAGLLLIEHLGSGSYLSPDGQPVRERCEEAARLLAAMHARSWPREIRTSAGADHIVPRYDRGAMAIEVELITDWYVPFATGRPADAAMREEFLDAWNAVFDRLETAETSLVLRDYHSPNLIWREERAGLDRLGIIDFQDAMIGPAAYDVASLAMDARVTIPAELESAILEAYVEASRAAGAFDRTAFEEAYAIMAAQRNSKILGIFVRLDRRDGKPQYLKHLPRIRSYLGRALSHPALAPVARFYSRHGLLEDVAA</sequence>
<feature type="domain" description="Aminoglycoside phosphotransferase" evidence="11">
    <location>
        <begin position="172"/>
        <end position="421"/>
    </location>
</feature>
<keyword evidence="9" id="KW-0460">Magnesium</keyword>
<evidence type="ECO:0000256" key="6">
    <source>
        <dbReference type="ARBA" id="ARBA00022723"/>
    </source>
</evidence>
<gene>
    <name evidence="12" type="ORF">BSQ44_05305</name>
</gene>
<dbReference type="EMBL" id="CP018171">
    <property type="protein sequence ID" value="APH70860.1"/>
    <property type="molecule type" value="Genomic_DNA"/>
</dbReference>